<evidence type="ECO:0000313" key="2">
    <source>
        <dbReference type="EMBL" id="KAK3876983.1"/>
    </source>
</evidence>
<name>A0AAE1KMN8_PETCI</name>
<keyword evidence="1" id="KW-0732">Signal</keyword>
<reference evidence="2" key="1">
    <citation type="submission" date="2023-10" db="EMBL/GenBank/DDBJ databases">
        <title>Genome assemblies of two species of porcelain crab, Petrolisthes cinctipes and Petrolisthes manimaculis (Anomura: Porcellanidae).</title>
        <authorList>
            <person name="Angst P."/>
        </authorList>
    </citation>
    <scope>NUCLEOTIDE SEQUENCE</scope>
    <source>
        <strain evidence="2">PB745_01</strain>
        <tissue evidence="2">Gill</tissue>
    </source>
</reference>
<dbReference type="EMBL" id="JAWQEG010001737">
    <property type="protein sequence ID" value="KAK3876983.1"/>
    <property type="molecule type" value="Genomic_DNA"/>
</dbReference>
<feature type="signal peptide" evidence="1">
    <location>
        <begin position="1"/>
        <end position="20"/>
    </location>
</feature>
<evidence type="ECO:0000256" key="1">
    <source>
        <dbReference type="SAM" id="SignalP"/>
    </source>
</evidence>
<proteinExistence type="predicted"/>
<keyword evidence="3" id="KW-1185">Reference proteome</keyword>
<dbReference type="Proteomes" id="UP001286313">
    <property type="component" value="Unassembled WGS sequence"/>
</dbReference>
<evidence type="ECO:0000313" key="3">
    <source>
        <dbReference type="Proteomes" id="UP001286313"/>
    </source>
</evidence>
<feature type="chain" id="PRO_5041968173" evidence="1">
    <location>
        <begin position="21"/>
        <end position="106"/>
    </location>
</feature>
<accession>A0AAE1KMN8</accession>
<comment type="caution">
    <text evidence="2">The sequence shown here is derived from an EMBL/GenBank/DDBJ whole genome shotgun (WGS) entry which is preliminary data.</text>
</comment>
<sequence>MLLVMLLLCVAQCDTNPARCAPYQSGQPQCQPPHVGLLYQLNPRLLLLYPATDSSHLPQWYYLRSHPSLSIVTPAAAAAAATATAAPTAAVIGYQKSYLFGLKCQT</sequence>
<gene>
    <name evidence="2" type="ORF">Pcinc_018270</name>
</gene>
<organism evidence="2 3">
    <name type="scientific">Petrolisthes cinctipes</name>
    <name type="common">Flat porcelain crab</name>
    <dbReference type="NCBI Taxonomy" id="88211"/>
    <lineage>
        <taxon>Eukaryota</taxon>
        <taxon>Metazoa</taxon>
        <taxon>Ecdysozoa</taxon>
        <taxon>Arthropoda</taxon>
        <taxon>Crustacea</taxon>
        <taxon>Multicrustacea</taxon>
        <taxon>Malacostraca</taxon>
        <taxon>Eumalacostraca</taxon>
        <taxon>Eucarida</taxon>
        <taxon>Decapoda</taxon>
        <taxon>Pleocyemata</taxon>
        <taxon>Anomura</taxon>
        <taxon>Galatheoidea</taxon>
        <taxon>Porcellanidae</taxon>
        <taxon>Petrolisthes</taxon>
    </lineage>
</organism>
<dbReference type="AlphaFoldDB" id="A0AAE1KMN8"/>
<protein>
    <submittedName>
        <fullName evidence="2">Uncharacterized protein</fullName>
    </submittedName>
</protein>